<accession>A0A6P3BG31</accession>
<protein>
    <submittedName>
        <fullName evidence="1">Uncharacterized protein</fullName>
    </submittedName>
</protein>
<dbReference type="AlphaFoldDB" id="A0A6P3BG31"/>
<evidence type="ECO:0000313" key="2">
    <source>
        <dbReference type="Proteomes" id="UP000494110"/>
    </source>
</evidence>
<dbReference type="EMBL" id="CABVQN010000044">
    <property type="protein sequence ID" value="VWD54339.1"/>
    <property type="molecule type" value="Genomic_DNA"/>
</dbReference>
<proteinExistence type="predicted"/>
<sequence>MDGAQTLPTAFDKLRDFLVSSRFNDIKPQKSGRLAALCSGDLESRHERVRFVCKHVPREEPDLPNGQGRQFTDPGYDPHAGVYTLPWSGAEQLAVQQYLLSKVVYHEAGKK</sequence>
<name>A0A6P3BG31_BURL3</name>
<evidence type="ECO:0000313" key="1">
    <source>
        <dbReference type="EMBL" id="VWD54339.1"/>
    </source>
</evidence>
<dbReference type="RefSeq" id="WP_175015638.1">
    <property type="nucleotide sequence ID" value="NZ_CABVQN010000044.1"/>
</dbReference>
<reference evidence="1 2" key="1">
    <citation type="submission" date="2019-09" db="EMBL/GenBank/DDBJ databases">
        <authorList>
            <person name="Depoorter E."/>
        </authorList>
    </citation>
    <scope>NUCLEOTIDE SEQUENCE [LARGE SCALE GENOMIC DNA]</scope>
    <source>
        <strain evidence="1">R-39750</strain>
    </source>
</reference>
<dbReference type="Proteomes" id="UP000494110">
    <property type="component" value="Unassembled WGS sequence"/>
</dbReference>
<gene>
    <name evidence="1" type="ORF">BLA39750_06516</name>
</gene>
<organism evidence="1 2">
    <name type="scientific">Burkholderia lata (strain ATCC 17760 / DSM 23089 / LMG 22485 / NCIMB 9086 / R18194 / 383)</name>
    <dbReference type="NCBI Taxonomy" id="482957"/>
    <lineage>
        <taxon>Bacteria</taxon>
        <taxon>Pseudomonadati</taxon>
        <taxon>Pseudomonadota</taxon>
        <taxon>Betaproteobacteria</taxon>
        <taxon>Burkholderiales</taxon>
        <taxon>Burkholderiaceae</taxon>
        <taxon>Burkholderia</taxon>
        <taxon>Burkholderia cepacia complex</taxon>
    </lineage>
</organism>